<name>A0A1Y0EDW5_9RHOB</name>
<gene>
    <name evidence="2" type="ORF">LOKVESSMR4R_02343</name>
</gene>
<dbReference type="SUPFAM" id="SSF50475">
    <property type="entry name" value="FMN-binding split barrel"/>
    <property type="match status" value="1"/>
</dbReference>
<dbReference type="Gene3D" id="2.30.110.10">
    <property type="entry name" value="Electron Transport, Fmn-binding Protein, Chain A"/>
    <property type="match status" value="1"/>
</dbReference>
<proteinExistence type="predicted"/>
<organism evidence="2 3">
    <name type="scientific">Yoonia vestfoldensis</name>
    <dbReference type="NCBI Taxonomy" id="245188"/>
    <lineage>
        <taxon>Bacteria</taxon>
        <taxon>Pseudomonadati</taxon>
        <taxon>Pseudomonadota</taxon>
        <taxon>Alphaproteobacteria</taxon>
        <taxon>Rhodobacterales</taxon>
        <taxon>Paracoccaceae</taxon>
        <taxon>Yoonia</taxon>
    </lineage>
</organism>
<accession>A0A1Y0EDW5</accession>
<feature type="domain" description="Pyridoxamine 5'-phosphate oxidase Alr4036 family FMN-binding" evidence="1">
    <location>
        <begin position="27"/>
        <end position="102"/>
    </location>
</feature>
<keyword evidence="3" id="KW-1185">Reference proteome</keyword>
<evidence type="ECO:0000313" key="3">
    <source>
        <dbReference type="Proteomes" id="UP000195273"/>
    </source>
</evidence>
<dbReference type="InterPro" id="IPR012349">
    <property type="entry name" value="Split_barrel_FMN-bd"/>
</dbReference>
<dbReference type="KEGG" id="lvs:LOKVESSMR4R_02343"/>
<dbReference type="Proteomes" id="UP000195273">
    <property type="component" value="Chromosome"/>
</dbReference>
<dbReference type="AlphaFoldDB" id="A0A1Y0EDW5"/>
<reference evidence="2 3" key="1">
    <citation type="submission" date="2017-05" db="EMBL/GenBank/DDBJ databases">
        <title>Genome Sequence of Loktanella vestfoldensis Strain SMR4r Isolated from a Culture of the Diatom Skeletonema marinoi.</title>
        <authorList>
            <person name="Topel M."/>
            <person name="Pinder M.I.M."/>
            <person name="Johansson O.N."/>
            <person name="Kourtchenko O."/>
            <person name="Godhe A."/>
            <person name="Clarke A.K."/>
        </authorList>
    </citation>
    <scope>NUCLEOTIDE SEQUENCE [LARGE SCALE GENOMIC DNA]</scope>
    <source>
        <strain evidence="2 3">SMR4r</strain>
    </source>
</reference>
<evidence type="ECO:0000259" key="1">
    <source>
        <dbReference type="Pfam" id="PF12766"/>
    </source>
</evidence>
<dbReference type="OrthoDB" id="5120525at2"/>
<dbReference type="GO" id="GO:0010181">
    <property type="term" value="F:FMN binding"/>
    <property type="evidence" value="ECO:0007669"/>
    <property type="project" value="InterPro"/>
</dbReference>
<sequence>MTDWFTTLDGLRGRAWAMLARGVADARHPCRLPTVCTTNPDGWPEARTMVLRSADQGAAVVTLHTDLQSTKLASLQANPRVALHVWLRPQALQIRLQAEVTVQSGADVRALWDKIPDHAQQSYGVTPPPGAPIGSALDYVKQPDPATFAVLSCRVMQIDLVHLGEQHRRAAYARGDDWAGQWLAP</sequence>
<dbReference type="STRING" id="1122181.GCA_000382265_01419"/>
<dbReference type="RefSeq" id="WP_087208571.1">
    <property type="nucleotide sequence ID" value="NZ_CP021431.1"/>
</dbReference>
<evidence type="ECO:0000313" key="2">
    <source>
        <dbReference type="EMBL" id="ARU01648.1"/>
    </source>
</evidence>
<dbReference type="InterPro" id="IPR024624">
    <property type="entry name" value="Pyridox_Oxase_Alr4036_FMN-bd"/>
</dbReference>
<dbReference type="Pfam" id="PF12766">
    <property type="entry name" value="Pyridox_oxase_2"/>
    <property type="match status" value="1"/>
</dbReference>
<protein>
    <submittedName>
        <fullName evidence="2">Pyridoxamine 5'-phosphate oxidase</fullName>
    </submittedName>
</protein>
<dbReference type="EMBL" id="CP021431">
    <property type="protein sequence ID" value="ARU01648.1"/>
    <property type="molecule type" value="Genomic_DNA"/>
</dbReference>